<dbReference type="InterPro" id="IPR003594">
    <property type="entry name" value="HATPase_dom"/>
</dbReference>
<evidence type="ECO:0000259" key="22">
    <source>
        <dbReference type="PROSITE" id="PS50894"/>
    </source>
</evidence>
<feature type="modified residue" description="4-aspartylphosphate" evidence="16">
    <location>
        <position position="595"/>
    </location>
</feature>
<dbReference type="Proteomes" id="UP000718593">
    <property type="component" value="Unassembled WGS sequence"/>
</dbReference>
<dbReference type="EC" id="2.7.13.3" evidence="3"/>
<dbReference type="GO" id="GO:0005886">
    <property type="term" value="C:plasma membrane"/>
    <property type="evidence" value="ECO:0007669"/>
    <property type="project" value="UniProtKB-SubCell"/>
</dbReference>
<dbReference type="SMART" id="SM00073">
    <property type="entry name" value="HPT"/>
    <property type="match status" value="1"/>
</dbReference>
<dbReference type="PROSITE" id="PS50109">
    <property type="entry name" value="HIS_KIN"/>
    <property type="match status" value="1"/>
</dbReference>
<dbReference type="EMBL" id="JABZMI010000014">
    <property type="protein sequence ID" value="MBF1163755.1"/>
    <property type="molecule type" value="Genomic_DNA"/>
</dbReference>
<comment type="caution">
    <text evidence="23">The sequence shown here is derived from an EMBL/GenBank/DDBJ whole genome shotgun (WGS) entry which is preliminary data.</text>
</comment>
<dbReference type="PRINTS" id="PR00344">
    <property type="entry name" value="BCTRLSENSOR"/>
</dbReference>
<dbReference type="InterPro" id="IPR001789">
    <property type="entry name" value="Sig_transdc_resp-reg_receiver"/>
</dbReference>
<evidence type="ECO:0000256" key="7">
    <source>
        <dbReference type="ARBA" id="ARBA00022741"/>
    </source>
</evidence>
<evidence type="ECO:0000256" key="9">
    <source>
        <dbReference type="ARBA" id="ARBA00022840"/>
    </source>
</evidence>
<feature type="domain" description="Histidine kinase" evidence="19">
    <location>
        <begin position="162"/>
        <end position="382"/>
    </location>
</feature>
<feature type="modified residue" description="4-aspartylphosphate" evidence="16">
    <location>
        <position position="454"/>
    </location>
</feature>
<sequence length="886" mass="96366">MALPIRYHDIELGTLAVAIDLDDFITNNLSHHRALLATLIVILAVLAVSVALIVELTVIRPLRRLSTASGKLAEGDFTAPLPTASRDAVGDLVRNFAAMRQSLQQANHALRAEIEEHRQTAAALAEHKAHLEDEVADRTRELARARDQAEMANRAKSSFLANMSHEIRTPLNAIIGLNHLLHRDATPTAKKQLDKVALAARHLLGIINDILDFSKIEADKLTLDPTDFELDQIFRQINNLIGLQAQNKGLEVVDRIDPDIPPMLHGDSMRLAQLLTNFATNAVKFTEHGNIVLSARLLSAGIDTLRIRFEVADTGIGLSPEQKARIFQPFEQADASTTRKYGGTGLGLVITRRLAELMGGQVGVDSEPGKGSTFWAELPFRRASDGSFPRQRLPLPDNLRVLIIDDDANAREAFSHMLHDSGADITVAESGEAGLRCVEAAHRAGRPYDIVLTDWAMPGMDGIETSRRITLLAEPRPRIILITAYGRDWPLERLRESGIVHQINKPVTPSDLQEALLDALLRQHDAVGKPAGQPPAFDPSALRGHRVLLAEDNPVNQEVASELLRSVGLRVDVVSDGRQAVDYAAQADYDAILMDIQMPVMDGIEASRAIRALPGRTAIPILAMTANAFAEDRDVCLGAGMNDHIAKPVDPDSLYQVLLHWIRPNSGGKAVPPAVAADDTLTEPGHKNLSGIDGLDTVAGLRVVSGKWPAYLRVLQLFAVTHRDDHRRLSEALASGQANVARNLAHALKGSASNIGATRLASLAAEIELPIKQQGTVATGQFDMPLRALGEELGHLVDALEAALAPTDSTAAPTKPEDVASRLEALRQLVAEDDIRAEHYFDEHRAALEQVLGREQTMQLERYLAEFDFVAAQACLGTPTAVEPYV</sequence>
<keyword evidence="6 18" id="KW-0812">Transmembrane</keyword>
<feature type="domain" description="Response regulatory" evidence="20">
    <location>
        <begin position="400"/>
        <end position="520"/>
    </location>
</feature>
<dbReference type="Gene3D" id="3.40.50.2300">
    <property type="match status" value="2"/>
</dbReference>
<dbReference type="SUPFAM" id="SSF158472">
    <property type="entry name" value="HAMP domain-like"/>
    <property type="match status" value="1"/>
</dbReference>
<dbReference type="CDD" id="cd00082">
    <property type="entry name" value="HisKA"/>
    <property type="match status" value="1"/>
</dbReference>
<comment type="catalytic activity">
    <reaction evidence="1">
        <text>ATP + protein L-histidine = ADP + protein N-phospho-L-histidine.</text>
        <dbReference type="EC" id="2.7.13.3"/>
    </reaction>
</comment>
<evidence type="ECO:0000256" key="8">
    <source>
        <dbReference type="ARBA" id="ARBA00022777"/>
    </source>
</evidence>
<keyword evidence="9" id="KW-0067">ATP-binding</keyword>
<dbReference type="Pfam" id="PF00672">
    <property type="entry name" value="HAMP"/>
    <property type="match status" value="1"/>
</dbReference>
<dbReference type="PANTHER" id="PTHR45339:SF3">
    <property type="entry name" value="HISTIDINE KINASE"/>
    <property type="match status" value="1"/>
</dbReference>
<evidence type="ECO:0000256" key="6">
    <source>
        <dbReference type="ARBA" id="ARBA00022692"/>
    </source>
</evidence>
<gene>
    <name evidence="23" type="ORF">HXL68_01815</name>
</gene>
<keyword evidence="11" id="KW-0902">Two-component regulatory system</keyword>
<dbReference type="Pfam" id="PF00072">
    <property type="entry name" value="Response_reg"/>
    <property type="match status" value="2"/>
</dbReference>
<keyword evidence="12 18" id="KW-0472">Membrane</keyword>
<dbReference type="FunFam" id="1.10.287.130:FF:000004">
    <property type="entry name" value="Ethylene receptor 1"/>
    <property type="match status" value="1"/>
</dbReference>
<evidence type="ECO:0000256" key="5">
    <source>
        <dbReference type="ARBA" id="ARBA00022679"/>
    </source>
</evidence>
<keyword evidence="8" id="KW-0418">Kinase</keyword>
<keyword evidence="7" id="KW-0547">Nucleotide-binding</keyword>
<dbReference type="InterPro" id="IPR005467">
    <property type="entry name" value="His_kinase_dom"/>
</dbReference>
<dbReference type="SMART" id="SM00388">
    <property type="entry name" value="HisKA"/>
    <property type="match status" value="1"/>
</dbReference>
<dbReference type="GO" id="GO:0000155">
    <property type="term" value="F:phosphorelay sensor kinase activity"/>
    <property type="evidence" value="ECO:0007669"/>
    <property type="project" value="InterPro"/>
</dbReference>
<dbReference type="PROSITE" id="PS50894">
    <property type="entry name" value="HPT"/>
    <property type="match status" value="1"/>
</dbReference>
<dbReference type="Pfam" id="PF02518">
    <property type="entry name" value="HATPase_c"/>
    <property type="match status" value="1"/>
</dbReference>
<evidence type="ECO:0000259" key="20">
    <source>
        <dbReference type="PROSITE" id="PS50110"/>
    </source>
</evidence>
<evidence type="ECO:0000256" key="10">
    <source>
        <dbReference type="ARBA" id="ARBA00022989"/>
    </source>
</evidence>
<evidence type="ECO:0000256" key="16">
    <source>
        <dbReference type="PROSITE-ProRule" id="PRU00169"/>
    </source>
</evidence>
<dbReference type="SUPFAM" id="SSF52172">
    <property type="entry name" value="CheY-like"/>
    <property type="match status" value="2"/>
</dbReference>
<dbReference type="SMART" id="SM00448">
    <property type="entry name" value="REC"/>
    <property type="match status" value="2"/>
</dbReference>
<protein>
    <recommendedName>
        <fullName evidence="14">Virulence sensor protein BvgS</fullName>
        <ecNumber evidence="3">2.7.13.3</ecNumber>
    </recommendedName>
</protein>
<dbReference type="SUPFAM" id="SSF47384">
    <property type="entry name" value="Homodimeric domain of signal transducing histidine kinase"/>
    <property type="match status" value="1"/>
</dbReference>
<dbReference type="InterPro" id="IPR011006">
    <property type="entry name" value="CheY-like_superfamily"/>
</dbReference>
<dbReference type="CDD" id="cd16922">
    <property type="entry name" value="HATPase_EvgS-ArcB-TorS-like"/>
    <property type="match status" value="1"/>
</dbReference>
<comment type="function">
    <text evidence="13">Member of the two-component regulatory system BvgS/BvgA. Phosphorylates BvgA via a four-step phosphorelay in response to environmental signals.</text>
</comment>
<keyword evidence="4 16" id="KW-0597">Phosphoprotein</keyword>
<dbReference type="Gene3D" id="1.10.287.130">
    <property type="match status" value="1"/>
</dbReference>
<evidence type="ECO:0000256" key="4">
    <source>
        <dbReference type="ARBA" id="ARBA00022553"/>
    </source>
</evidence>
<dbReference type="Gene3D" id="3.30.565.10">
    <property type="entry name" value="Histidine kinase-like ATPase, C-terminal domain"/>
    <property type="match status" value="1"/>
</dbReference>
<dbReference type="PROSITE" id="PS50885">
    <property type="entry name" value="HAMP"/>
    <property type="match status" value="1"/>
</dbReference>
<evidence type="ECO:0000313" key="23">
    <source>
        <dbReference type="EMBL" id="MBF1163755.1"/>
    </source>
</evidence>
<dbReference type="InterPro" id="IPR003660">
    <property type="entry name" value="HAMP_dom"/>
</dbReference>
<dbReference type="InterPro" id="IPR036890">
    <property type="entry name" value="HATPase_C_sf"/>
</dbReference>
<dbReference type="InterPro" id="IPR008207">
    <property type="entry name" value="Sig_transdc_His_kin_Hpt_dom"/>
</dbReference>
<evidence type="ECO:0000256" key="3">
    <source>
        <dbReference type="ARBA" id="ARBA00012438"/>
    </source>
</evidence>
<keyword evidence="10 18" id="KW-1133">Transmembrane helix</keyword>
<dbReference type="Pfam" id="PF00512">
    <property type="entry name" value="HisKA"/>
    <property type="match status" value="1"/>
</dbReference>
<dbReference type="SUPFAM" id="SSF47226">
    <property type="entry name" value="Histidine-containing phosphotransfer domain, HPT domain"/>
    <property type="match status" value="1"/>
</dbReference>
<comment type="subcellular location">
    <subcellularLocation>
        <location evidence="2">Membrane</location>
    </subcellularLocation>
</comment>
<feature type="transmembrane region" description="Helical" evidence="18">
    <location>
        <begin position="34"/>
        <end position="54"/>
    </location>
</feature>
<evidence type="ECO:0000259" key="19">
    <source>
        <dbReference type="PROSITE" id="PS50109"/>
    </source>
</evidence>
<dbReference type="PANTHER" id="PTHR45339">
    <property type="entry name" value="HYBRID SIGNAL TRANSDUCTION HISTIDINE KINASE J"/>
    <property type="match status" value="1"/>
</dbReference>
<dbReference type="Pfam" id="PF01627">
    <property type="entry name" value="Hpt"/>
    <property type="match status" value="1"/>
</dbReference>
<evidence type="ECO:0000313" key="24">
    <source>
        <dbReference type="Proteomes" id="UP000718593"/>
    </source>
</evidence>
<dbReference type="SMART" id="SM00387">
    <property type="entry name" value="HATPase_c"/>
    <property type="match status" value="1"/>
</dbReference>
<evidence type="ECO:0000256" key="2">
    <source>
        <dbReference type="ARBA" id="ARBA00004370"/>
    </source>
</evidence>
<evidence type="ECO:0000256" key="11">
    <source>
        <dbReference type="ARBA" id="ARBA00023012"/>
    </source>
</evidence>
<evidence type="ECO:0000256" key="1">
    <source>
        <dbReference type="ARBA" id="ARBA00000085"/>
    </source>
</evidence>
<accession>A0A930FYG2</accession>
<dbReference type="FunFam" id="3.30.565.10:FF:000010">
    <property type="entry name" value="Sensor histidine kinase RcsC"/>
    <property type="match status" value="1"/>
</dbReference>
<organism evidence="23 24">
    <name type="scientific">Dechloromonas agitata</name>
    <dbReference type="NCBI Taxonomy" id="73030"/>
    <lineage>
        <taxon>Bacteria</taxon>
        <taxon>Pseudomonadati</taxon>
        <taxon>Pseudomonadota</taxon>
        <taxon>Betaproteobacteria</taxon>
        <taxon>Rhodocyclales</taxon>
        <taxon>Azonexaceae</taxon>
        <taxon>Dechloromonas</taxon>
    </lineage>
</organism>
<dbReference type="AlphaFoldDB" id="A0A930FYG2"/>
<feature type="modified residue" description="Phosphohistidine" evidence="15">
    <location>
        <position position="746"/>
    </location>
</feature>
<evidence type="ECO:0000256" key="13">
    <source>
        <dbReference type="ARBA" id="ARBA00058004"/>
    </source>
</evidence>
<dbReference type="Gene3D" id="1.20.120.160">
    <property type="entry name" value="HPT domain"/>
    <property type="match status" value="1"/>
</dbReference>
<feature type="domain" description="HAMP" evidence="21">
    <location>
        <begin position="56"/>
        <end position="108"/>
    </location>
</feature>
<keyword evidence="17" id="KW-0175">Coiled coil</keyword>
<evidence type="ECO:0000256" key="12">
    <source>
        <dbReference type="ARBA" id="ARBA00023136"/>
    </source>
</evidence>
<evidence type="ECO:0000256" key="14">
    <source>
        <dbReference type="ARBA" id="ARBA00070152"/>
    </source>
</evidence>
<dbReference type="CDD" id="cd06225">
    <property type="entry name" value="HAMP"/>
    <property type="match status" value="1"/>
</dbReference>
<evidence type="ECO:0000259" key="21">
    <source>
        <dbReference type="PROSITE" id="PS50885"/>
    </source>
</evidence>
<keyword evidence="5" id="KW-0808">Transferase</keyword>
<dbReference type="GO" id="GO:0005524">
    <property type="term" value="F:ATP binding"/>
    <property type="evidence" value="ECO:0007669"/>
    <property type="project" value="UniProtKB-KW"/>
</dbReference>
<evidence type="ECO:0000256" key="18">
    <source>
        <dbReference type="SAM" id="Phobius"/>
    </source>
</evidence>
<evidence type="ECO:0000256" key="15">
    <source>
        <dbReference type="PROSITE-ProRule" id="PRU00110"/>
    </source>
</evidence>
<dbReference type="Gene3D" id="6.10.340.10">
    <property type="match status" value="1"/>
</dbReference>
<dbReference type="InterPro" id="IPR036097">
    <property type="entry name" value="HisK_dim/P_sf"/>
</dbReference>
<proteinExistence type="predicted"/>
<dbReference type="SUPFAM" id="SSF55874">
    <property type="entry name" value="ATPase domain of HSP90 chaperone/DNA topoisomerase II/histidine kinase"/>
    <property type="match status" value="1"/>
</dbReference>
<dbReference type="InterPro" id="IPR036641">
    <property type="entry name" value="HPT_dom_sf"/>
</dbReference>
<dbReference type="CDD" id="cd17546">
    <property type="entry name" value="REC_hyHK_CKI1_RcsC-like"/>
    <property type="match status" value="2"/>
</dbReference>
<dbReference type="PROSITE" id="PS50110">
    <property type="entry name" value="RESPONSE_REGULATORY"/>
    <property type="match status" value="2"/>
</dbReference>
<dbReference type="SMART" id="SM00304">
    <property type="entry name" value="HAMP"/>
    <property type="match status" value="1"/>
</dbReference>
<name>A0A930FYG2_9RHOO</name>
<feature type="domain" description="Response regulatory" evidence="20">
    <location>
        <begin position="546"/>
        <end position="662"/>
    </location>
</feature>
<dbReference type="InterPro" id="IPR003661">
    <property type="entry name" value="HisK_dim/P_dom"/>
</dbReference>
<reference evidence="23" key="1">
    <citation type="submission" date="2020-04" db="EMBL/GenBank/DDBJ databases">
        <title>Deep metagenomics examines the oral microbiome during advanced dental caries in children, revealing novel taxa and co-occurrences with host molecules.</title>
        <authorList>
            <person name="Baker J.L."/>
            <person name="Morton J.T."/>
            <person name="Dinis M."/>
            <person name="Alvarez R."/>
            <person name="Tran N.C."/>
            <person name="Knight R."/>
            <person name="Edlund A."/>
        </authorList>
    </citation>
    <scope>NUCLEOTIDE SEQUENCE</scope>
    <source>
        <strain evidence="23">JCVI_32_bin.24</strain>
    </source>
</reference>
<dbReference type="InterPro" id="IPR004358">
    <property type="entry name" value="Sig_transdc_His_kin-like_C"/>
</dbReference>
<evidence type="ECO:0000256" key="17">
    <source>
        <dbReference type="SAM" id="Coils"/>
    </source>
</evidence>
<feature type="domain" description="HPt" evidence="22">
    <location>
        <begin position="707"/>
        <end position="803"/>
    </location>
</feature>
<feature type="coiled-coil region" evidence="17">
    <location>
        <begin position="100"/>
        <end position="155"/>
    </location>
</feature>